<dbReference type="InterPro" id="IPR006976">
    <property type="entry name" value="VanZ-like"/>
</dbReference>
<dbReference type="PIRSF" id="PIRSF019083">
    <property type="entry name" value="UCP019083_VanZ"/>
    <property type="match status" value="1"/>
</dbReference>
<sequence>MNQKRILFASLLLWASCIFYFSSQPYEKQNLQPFLGKYLEGHTSLENMLTWVVFSYGGHEVSVQSQGLAGFLEFFIRKAAHLSIFFVFGFLVVAALRYFSKRCVFSFSVPVMCVFFYACLDEIHQHFTGGRTPLWQDVIIDTIGGLLGILFFHGLLRSKKISTVKHWFWFK</sequence>
<feature type="transmembrane region" description="Helical" evidence="1">
    <location>
        <begin position="79"/>
        <end position="96"/>
    </location>
</feature>
<feature type="transmembrane region" description="Helical" evidence="1">
    <location>
        <begin position="103"/>
        <end position="118"/>
    </location>
</feature>
<dbReference type="EMBL" id="JACJHX010000002">
    <property type="protein sequence ID" value="MBA9025636.1"/>
    <property type="molecule type" value="Genomic_DNA"/>
</dbReference>
<name>A0ABR6CKQ3_9BACI</name>
<accession>A0ABR6CKQ3</accession>
<keyword evidence="1" id="KW-1133">Transmembrane helix</keyword>
<feature type="domain" description="VanZ-like" evidence="2">
    <location>
        <begin position="9"/>
        <end position="153"/>
    </location>
</feature>
<dbReference type="Pfam" id="PF04892">
    <property type="entry name" value="VanZ"/>
    <property type="match status" value="1"/>
</dbReference>
<evidence type="ECO:0000256" key="1">
    <source>
        <dbReference type="SAM" id="Phobius"/>
    </source>
</evidence>
<evidence type="ECO:0000313" key="3">
    <source>
        <dbReference type="EMBL" id="MBA9025636.1"/>
    </source>
</evidence>
<keyword evidence="1" id="KW-0472">Membrane</keyword>
<evidence type="ECO:0000313" key="4">
    <source>
        <dbReference type="Proteomes" id="UP000626697"/>
    </source>
</evidence>
<organism evidence="3 4">
    <name type="scientific">Peribacillus huizhouensis</name>
    <dbReference type="NCBI Taxonomy" id="1501239"/>
    <lineage>
        <taxon>Bacteria</taxon>
        <taxon>Bacillati</taxon>
        <taxon>Bacillota</taxon>
        <taxon>Bacilli</taxon>
        <taxon>Bacillales</taxon>
        <taxon>Bacillaceae</taxon>
        <taxon>Peribacillus</taxon>
    </lineage>
</organism>
<gene>
    <name evidence="3" type="ORF">HNP81_000919</name>
</gene>
<protein>
    <submittedName>
        <fullName evidence="3">VanZ family protein</fullName>
    </submittedName>
</protein>
<feature type="transmembrane region" description="Helical" evidence="1">
    <location>
        <begin position="138"/>
        <end position="156"/>
    </location>
</feature>
<dbReference type="InterPro" id="IPR016747">
    <property type="entry name" value="Phosphotransbutyrylase"/>
</dbReference>
<dbReference type="NCBIfam" id="NF037970">
    <property type="entry name" value="vanZ_1"/>
    <property type="match status" value="1"/>
</dbReference>
<dbReference type="PROSITE" id="PS51257">
    <property type="entry name" value="PROKAR_LIPOPROTEIN"/>
    <property type="match status" value="1"/>
</dbReference>
<evidence type="ECO:0000259" key="2">
    <source>
        <dbReference type="Pfam" id="PF04892"/>
    </source>
</evidence>
<proteinExistence type="predicted"/>
<reference evidence="3 4" key="1">
    <citation type="submission" date="2020-08" db="EMBL/GenBank/DDBJ databases">
        <title>Genomic Encyclopedia of Type Strains, Phase IV (KMG-IV): sequencing the most valuable type-strain genomes for metagenomic binning, comparative biology and taxonomic classification.</title>
        <authorList>
            <person name="Goeker M."/>
        </authorList>
    </citation>
    <scope>NUCLEOTIDE SEQUENCE [LARGE SCALE GENOMIC DNA]</scope>
    <source>
        <strain evidence="3 4">DSM 105481</strain>
    </source>
</reference>
<dbReference type="Proteomes" id="UP000626697">
    <property type="component" value="Unassembled WGS sequence"/>
</dbReference>
<keyword evidence="4" id="KW-1185">Reference proteome</keyword>
<comment type="caution">
    <text evidence="3">The sequence shown here is derived from an EMBL/GenBank/DDBJ whole genome shotgun (WGS) entry which is preliminary data.</text>
</comment>
<dbReference type="RefSeq" id="WP_182501702.1">
    <property type="nucleotide sequence ID" value="NZ_JACJHX010000002.1"/>
</dbReference>
<keyword evidence="1" id="KW-0812">Transmembrane</keyword>